<keyword evidence="4 5" id="KW-1015">Disulfide bond</keyword>
<dbReference type="InterPro" id="IPR001881">
    <property type="entry name" value="EGF-like_Ca-bd_dom"/>
</dbReference>
<dbReference type="EMBL" id="LN714495">
    <property type="protein sequence ID" value="CEL73200.1"/>
    <property type="molecule type" value="Genomic_DNA"/>
</dbReference>
<evidence type="ECO:0000256" key="6">
    <source>
        <dbReference type="SAM" id="MobiDB-lite"/>
    </source>
</evidence>
<keyword evidence="1 5" id="KW-0245">EGF-like domain</keyword>
<feature type="domain" description="EGF-like" evidence="7">
    <location>
        <begin position="223"/>
        <end position="258"/>
    </location>
</feature>
<dbReference type="SUPFAM" id="SSF57184">
    <property type="entry name" value="Growth factor receptor domain"/>
    <property type="match status" value="1"/>
</dbReference>
<protein>
    <submittedName>
        <fullName evidence="8">Microneme protein, putative</fullName>
    </submittedName>
</protein>
<dbReference type="PROSITE" id="PS50026">
    <property type="entry name" value="EGF_3"/>
    <property type="match status" value="2"/>
</dbReference>
<dbReference type="PANTHER" id="PTHR24034">
    <property type="entry name" value="EGF-LIKE DOMAIN-CONTAINING PROTEIN"/>
    <property type="match status" value="1"/>
</dbReference>
<dbReference type="SMART" id="SM00179">
    <property type="entry name" value="EGF_CA"/>
    <property type="match status" value="4"/>
</dbReference>
<keyword evidence="2" id="KW-0732">Signal</keyword>
<sequence length="752" mass="79858">MPQHRATLHPRGGACFTFSSLSTVQSSKFRSLLLSMCLLSSLFSPSSVSASLVSVSPFLRSLLPQSFVCLLSYPALGLIHSVSASELDTALVSVPTSKAVSFTEFDIQQPPSDNSWLCRFSFWDGPCVDRQHNGIGPWRFCPSGSCCSKVKCAYGSCGGSWCAAWNSGLCVFHNGDYESDRCTCEKYGGQCSKNGSCKRLDTPEGGAFCYCNPGYVGDGRTCESDPCYGSPCAPGTCSRMGNSYVCGCPPGYTQDTSRGHARCVEKADSCRAQPCGSDTVAYDCVSFDSGAYECICKDGYASNGTKCEKQDWCKDNPCGDANAVYDCISHETGYTCQCQKGYIQVVTDEGQQKCAKNPCSYDPCGTSDLVKECINKGDGTYGCVCADIAEITTHEESNQITCARKDPCLGNPCGAAEAVQQCFVDGPTYGCVCASGYTVVPDATGAKKCVFGDPCQLGSCGPDEAVDSCSTNGQAYTCQCTPEAILSTSANGIQSCVMRDECEENCGATEGVTRCEKVSEDKWDCLCKAGYMLKYVKGKKMCHKADACSVNPCGTAQAVADCQVDVGGDGYTCVCNSGYELRTQSDNTQLCAPPNSCIGDPCGKAEAVSMCLPTKDGYTCKCNANYTLQTMYGKPRCVPGPSSYESDEEETSSSSSTTSEEEGTSTVMIAGCVVGGVVLLGAVAYMGRRGNDEEEDEQPRPPAGGPQGPYMGQQGYGQGQNLMPPGMDPAMGRNSMMARQQYAMDTRNSFWG</sequence>
<dbReference type="GO" id="GO:0005509">
    <property type="term" value="F:calcium ion binding"/>
    <property type="evidence" value="ECO:0007669"/>
    <property type="project" value="InterPro"/>
</dbReference>
<dbReference type="Gene3D" id="2.90.20.10">
    <property type="entry name" value="Plasmodium vivax P25 domain"/>
    <property type="match status" value="1"/>
</dbReference>
<feature type="disulfide bond" evidence="5">
    <location>
        <begin position="227"/>
        <end position="237"/>
    </location>
</feature>
<evidence type="ECO:0000256" key="4">
    <source>
        <dbReference type="ARBA" id="ARBA00023157"/>
    </source>
</evidence>
<evidence type="ECO:0000256" key="3">
    <source>
        <dbReference type="ARBA" id="ARBA00022737"/>
    </source>
</evidence>
<dbReference type="AlphaFoldDB" id="A0A0F7USS4"/>
<dbReference type="InterPro" id="IPR009030">
    <property type="entry name" value="Growth_fac_rcpt_cys_sf"/>
</dbReference>
<dbReference type="InterPro" id="IPR050751">
    <property type="entry name" value="ECM_structural_protein"/>
</dbReference>
<dbReference type="Gene3D" id="2.10.25.10">
    <property type="entry name" value="Laminin"/>
    <property type="match status" value="4"/>
</dbReference>
<name>A0A0F7USS4_TOXGV</name>
<evidence type="ECO:0000259" key="7">
    <source>
        <dbReference type="PROSITE" id="PS50026"/>
    </source>
</evidence>
<feature type="compositionally biased region" description="Low complexity" evidence="6">
    <location>
        <begin position="652"/>
        <end position="664"/>
    </location>
</feature>
<organism evidence="8">
    <name type="scientific">Toxoplasma gondii (strain ATCC 50861 / VEG)</name>
    <dbReference type="NCBI Taxonomy" id="432359"/>
    <lineage>
        <taxon>Eukaryota</taxon>
        <taxon>Sar</taxon>
        <taxon>Alveolata</taxon>
        <taxon>Apicomplexa</taxon>
        <taxon>Conoidasida</taxon>
        <taxon>Coccidia</taxon>
        <taxon>Eucoccidiorida</taxon>
        <taxon>Eimeriorina</taxon>
        <taxon>Sarcocystidae</taxon>
        <taxon>Toxoplasma</taxon>
    </lineage>
</organism>
<gene>
    <name evidence="8" type="ORF">BN1205_103910</name>
</gene>
<evidence type="ECO:0000313" key="8">
    <source>
        <dbReference type="EMBL" id="CEL73200.1"/>
    </source>
</evidence>
<feature type="region of interest" description="Disordered" evidence="6">
    <location>
        <begin position="637"/>
        <end position="664"/>
    </location>
</feature>
<dbReference type="PROSITE" id="PS01186">
    <property type="entry name" value="EGF_2"/>
    <property type="match status" value="1"/>
</dbReference>
<dbReference type="PANTHER" id="PTHR24034:SF209">
    <property type="entry name" value="EGF-LIKE DOMAIN-CONTAINING PROTEIN"/>
    <property type="match status" value="1"/>
</dbReference>
<keyword evidence="3" id="KW-0677">Repeat</keyword>
<feature type="region of interest" description="Disordered" evidence="6">
    <location>
        <begin position="689"/>
        <end position="733"/>
    </location>
</feature>
<dbReference type="SMART" id="SM00181">
    <property type="entry name" value="EGF"/>
    <property type="match status" value="8"/>
</dbReference>
<evidence type="ECO:0000256" key="5">
    <source>
        <dbReference type="PROSITE-ProRule" id="PRU00076"/>
    </source>
</evidence>
<feature type="domain" description="EGF-like" evidence="7">
    <location>
        <begin position="544"/>
        <end position="585"/>
    </location>
</feature>
<comment type="caution">
    <text evidence="5">Lacks conserved residue(s) required for the propagation of feature annotation.</text>
</comment>
<dbReference type="InterPro" id="IPR000742">
    <property type="entry name" value="EGF"/>
</dbReference>
<reference evidence="8" key="1">
    <citation type="journal article" date="2015" name="PLoS ONE">
        <title>Comprehensive Evaluation of Toxoplasma gondii VEG and Neospora caninum LIV Genomes with Tachyzoite Stage Transcriptome and Proteome Defines Novel Transcript Features.</title>
        <authorList>
            <person name="Ramaprasad A."/>
            <person name="Mourier T."/>
            <person name="Naeem R."/>
            <person name="Malas T.B."/>
            <person name="Moussa E."/>
            <person name="Panigrahi A."/>
            <person name="Vermont S.J."/>
            <person name="Otto T.D."/>
            <person name="Wastling J."/>
            <person name="Pain A."/>
        </authorList>
    </citation>
    <scope>NUCLEOTIDE SEQUENCE</scope>
    <source>
        <strain evidence="8">VEG</strain>
    </source>
</reference>
<evidence type="ECO:0000256" key="2">
    <source>
        <dbReference type="ARBA" id="ARBA00022729"/>
    </source>
</evidence>
<accession>A0A0F7USS4</accession>
<proteinExistence type="predicted"/>
<evidence type="ECO:0000256" key="1">
    <source>
        <dbReference type="ARBA" id="ARBA00022536"/>
    </source>
</evidence>